<proteinExistence type="predicted"/>
<dbReference type="RefSeq" id="WP_076713542.1">
    <property type="nucleotide sequence ID" value="NZ_MOEN01000037.1"/>
</dbReference>
<comment type="caution">
    <text evidence="1">The sequence shown here is derived from an EMBL/GenBank/DDBJ whole genome shotgun (WGS) entry which is preliminary data.</text>
</comment>
<evidence type="ECO:0000313" key="1">
    <source>
        <dbReference type="EMBL" id="OMH39930.1"/>
    </source>
</evidence>
<name>A0A1R1MJQ4_9BACT</name>
<sequence length="69" mass="8211">MNKVSTVALLDKCCICFNGRKEVSYYIFWADGEEAIKDWIKENVFYEPRIISIHKGNKYYIAKVEEWVD</sequence>
<dbReference type="STRING" id="1914305.BLW93_07850"/>
<protein>
    <submittedName>
        <fullName evidence="1">Uncharacterized protein</fullName>
    </submittedName>
</protein>
<reference evidence="1 2" key="1">
    <citation type="submission" date="2016-10" db="EMBL/GenBank/DDBJ databases">
        <title>Genome sequence of a sulfur-reducing bacterium Desulfurobacterium indicum K6013.</title>
        <authorList>
            <person name="Cao J."/>
            <person name="Shao Z."/>
            <person name="Alain K."/>
            <person name="Jebbar M."/>
        </authorList>
    </citation>
    <scope>NUCLEOTIDE SEQUENCE [LARGE SCALE GENOMIC DNA]</scope>
    <source>
        <strain evidence="1 2">K6013</strain>
    </source>
</reference>
<evidence type="ECO:0000313" key="2">
    <source>
        <dbReference type="Proteomes" id="UP000187408"/>
    </source>
</evidence>
<accession>A0A1R1MJQ4</accession>
<dbReference type="EMBL" id="MOEN01000037">
    <property type="protein sequence ID" value="OMH39930.1"/>
    <property type="molecule type" value="Genomic_DNA"/>
</dbReference>
<keyword evidence="2" id="KW-1185">Reference proteome</keyword>
<organism evidence="1 2">
    <name type="scientific">Desulfurobacterium indicum</name>
    <dbReference type="NCBI Taxonomy" id="1914305"/>
    <lineage>
        <taxon>Bacteria</taxon>
        <taxon>Pseudomonadati</taxon>
        <taxon>Aquificota</taxon>
        <taxon>Aquificia</taxon>
        <taxon>Desulfurobacteriales</taxon>
        <taxon>Desulfurobacteriaceae</taxon>
        <taxon>Desulfurobacterium</taxon>
    </lineage>
</organism>
<gene>
    <name evidence="1" type="ORF">BLW93_07850</name>
</gene>
<dbReference type="Proteomes" id="UP000187408">
    <property type="component" value="Unassembled WGS sequence"/>
</dbReference>
<dbReference type="AlphaFoldDB" id="A0A1R1MJQ4"/>